<accession>A0A1R1SE42</accession>
<keyword evidence="1" id="KW-0812">Transmembrane</keyword>
<keyword evidence="3" id="KW-1185">Reference proteome</keyword>
<gene>
    <name evidence="2" type="ORF">SPAR_25626</name>
</gene>
<dbReference type="Proteomes" id="UP000186168">
    <property type="component" value="Unassembled WGS sequence"/>
</dbReference>
<comment type="caution">
    <text evidence="2">The sequence shown here is derived from an EMBL/GenBank/DDBJ whole genome shotgun (WGS) entry which is preliminary data.</text>
</comment>
<name>A0A1R1SE42_9ACTN</name>
<dbReference type="AlphaFoldDB" id="A0A1R1SE42"/>
<organism evidence="2 3">
    <name type="scientific">Streptomyces sparsogenes DSM 40356</name>
    <dbReference type="NCBI Taxonomy" id="1331668"/>
    <lineage>
        <taxon>Bacteria</taxon>
        <taxon>Bacillati</taxon>
        <taxon>Actinomycetota</taxon>
        <taxon>Actinomycetes</taxon>
        <taxon>Kitasatosporales</taxon>
        <taxon>Streptomycetaceae</taxon>
        <taxon>Streptomyces</taxon>
    </lineage>
</organism>
<sequence>MSLPISPGDPYGAVPGGGYEAARPAPAQPVPGYPLRAQPSVGAADETGADALYAAPEQPVCQVCCGSPATEVAVRHHQGLLLFLLFRKQKGRFCRACGTALFRGLTAKTLWQGWWHPLSALIFNPLTIVVNLRARAKINRLHEPGYDLLGTRRDPGKPVFRRPAALVAVVPAAFVLYVLGALVVG</sequence>
<evidence type="ECO:0000313" key="2">
    <source>
        <dbReference type="EMBL" id="OMI36527.1"/>
    </source>
</evidence>
<feature type="transmembrane region" description="Helical" evidence="1">
    <location>
        <begin position="163"/>
        <end position="184"/>
    </location>
</feature>
<dbReference type="STRING" id="67365.GCA_001704635_03409"/>
<protein>
    <submittedName>
        <fullName evidence="2">Uncharacterized protein</fullName>
    </submittedName>
</protein>
<proteinExistence type="predicted"/>
<dbReference type="RefSeq" id="WP_079151414.1">
    <property type="nucleotide sequence ID" value="NZ_ASQP01000331.1"/>
</dbReference>
<reference evidence="2 3" key="1">
    <citation type="submission" date="2013-05" db="EMBL/GenBank/DDBJ databases">
        <title>Genome sequence of Streptomyces sparsogenes DSM 40356.</title>
        <authorList>
            <person name="Coyne S."/>
            <person name="Seebeck F.P."/>
        </authorList>
    </citation>
    <scope>NUCLEOTIDE SEQUENCE [LARGE SCALE GENOMIC DNA]</scope>
    <source>
        <strain evidence="2 3">DSM 40356</strain>
    </source>
</reference>
<dbReference type="GeneID" id="96747987"/>
<evidence type="ECO:0000313" key="3">
    <source>
        <dbReference type="Proteomes" id="UP000186168"/>
    </source>
</evidence>
<dbReference type="EMBL" id="ASQP01000331">
    <property type="protein sequence ID" value="OMI36527.1"/>
    <property type="molecule type" value="Genomic_DNA"/>
</dbReference>
<feature type="transmembrane region" description="Helical" evidence="1">
    <location>
        <begin position="114"/>
        <end position="132"/>
    </location>
</feature>
<evidence type="ECO:0000256" key="1">
    <source>
        <dbReference type="SAM" id="Phobius"/>
    </source>
</evidence>
<keyword evidence="1" id="KW-1133">Transmembrane helix</keyword>
<keyword evidence="1" id="KW-0472">Membrane</keyword>